<dbReference type="GO" id="GO:0008234">
    <property type="term" value="F:cysteine-type peptidase activity"/>
    <property type="evidence" value="ECO:0007669"/>
    <property type="project" value="InterPro"/>
</dbReference>
<evidence type="ECO:0000256" key="2">
    <source>
        <dbReference type="ARBA" id="ARBA00022670"/>
    </source>
</evidence>
<evidence type="ECO:0000256" key="4">
    <source>
        <dbReference type="ARBA" id="ARBA00022771"/>
    </source>
</evidence>
<dbReference type="AlphaFoldDB" id="A0A6P8UND8"/>
<dbReference type="Gene3D" id="3.30.40.10">
    <property type="entry name" value="Zinc/RING finger domain, C3HC4 (zinc finger)"/>
    <property type="match status" value="1"/>
</dbReference>
<evidence type="ECO:0000313" key="12">
    <source>
        <dbReference type="RefSeq" id="XP_034067412.1"/>
    </source>
</evidence>
<dbReference type="Pfam" id="PF00628">
    <property type="entry name" value="PHD"/>
    <property type="match status" value="1"/>
</dbReference>
<dbReference type="KEGG" id="gacu:117543330"/>
<dbReference type="OrthoDB" id="413122at2759"/>
<feature type="compositionally biased region" description="Basic and acidic residues" evidence="8">
    <location>
        <begin position="169"/>
        <end position="193"/>
    </location>
</feature>
<dbReference type="InterPro" id="IPR019787">
    <property type="entry name" value="Znf_PHD-finger"/>
</dbReference>
<keyword evidence="11" id="KW-1185">Reference proteome</keyword>
<gene>
    <name evidence="12" type="primary">LOC117543330</name>
</gene>
<name>A0A6P8UND8_GYMAC</name>
<dbReference type="InterPro" id="IPR038765">
    <property type="entry name" value="Papain-like_cys_pep_sf"/>
</dbReference>
<dbReference type="Pfam" id="PF02902">
    <property type="entry name" value="Peptidase_C48"/>
    <property type="match status" value="1"/>
</dbReference>
<reference evidence="12" key="1">
    <citation type="submission" date="2025-08" db="UniProtKB">
        <authorList>
            <consortium name="RefSeq"/>
        </authorList>
    </citation>
    <scope>IDENTIFICATION</scope>
</reference>
<protein>
    <submittedName>
        <fullName evidence="12">Uncharacterized protein LOC117543330 isoform X1</fullName>
    </submittedName>
</protein>
<proteinExistence type="inferred from homology"/>
<comment type="similarity">
    <text evidence="1">Belongs to the peptidase C48 family.</text>
</comment>
<dbReference type="PROSITE" id="PS01359">
    <property type="entry name" value="ZF_PHD_1"/>
    <property type="match status" value="1"/>
</dbReference>
<feature type="domain" description="PHD-type" evidence="9">
    <location>
        <begin position="467"/>
        <end position="524"/>
    </location>
</feature>
<keyword evidence="4 7" id="KW-0863">Zinc-finger</keyword>
<keyword evidence="5" id="KW-0378">Hydrolase</keyword>
<sequence>MYLDECILQTRDLKLEESGHVMGEEESKMETNAHSIIGKSPFTQAFQVRRDQAECDILSDDAVQVKNHYLCPGVIDALFKNYMGIFPLWSGLLLGDLSRHRKGTSKKDGSHKTRDTNCHVELWFGLVKHSILLKKKYLRPAEFVSKMYASIQGRYVEHIEQHNLPMHILDKNFGHPSRPDDDHEEQWNKRESSAGHSKSKSKYFNPPKALPNPKSPPATKVKKRKVDQQEQDAQGNLTWLWKKKDTEVVVAVLPSQMKGRILLIRHCELCSLRPHQWLTGEVIEGVFHVAADKFAVLNKMYLLNHYTASVILFGDRTQLISHSLPKVNFDNYEAVLSFVLVNNNHWKLLYIHANTSTVFLVDPAQSIKELDDSEHAAKRIQEYFRMRRTRHSITDWVDVKWKGGVMGHPLQTDGCSCGVVVVKMAKAVMESFPLIPNVNFECSKKYMKRERRELALEILEASVFDEHTYCAMCAALRPPGSGSPITDWVQCDDCERWYHAQCLAMDSRDFKKAETGYWNCPLCK</sequence>
<keyword evidence="6" id="KW-0862">Zinc</keyword>
<evidence type="ECO:0000256" key="3">
    <source>
        <dbReference type="ARBA" id="ARBA00022723"/>
    </source>
</evidence>
<organism evidence="11 12">
    <name type="scientific">Gymnodraco acuticeps</name>
    <name type="common">Antarctic dragonfish</name>
    <dbReference type="NCBI Taxonomy" id="8218"/>
    <lineage>
        <taxon>Eukaryota</taxon>
        <taxon>Metazoa</taxon>
        <taxon>Chordata</taxon>
        <taxon>Craniata</taxon>
        <taxon>Vertebrata</taxon>
        <taxon>Euteleostomi</taxon>
        <taxon>Actinopterygii</taxon>
        <taxon>Neopterygii</taxon>
        <taxon>Teleostei</taxon>
        <taxon>Neoteleostei</taxon>
        <taxon>Acanthomorphata</taxon>
        <taxon>Eupercaria</taxon>
        <taxon>Perciformes</taxon>
        <taxon>Notothenioidei</taxon>
        <taxon>Bathydraconidae</taxon>
        <taxon>Gymnodraco</taxon>
    </lineage>
</organism>
<dbReference type="InterPro" id="IPR013083">
    <property type="entry name" value="Znf_RING/FYVE/PHD"/>
</dbReference>
<dbReference type="InterPro" id="IPR001965">
    <property type="entry name" value="Znf_PHD"/>
</dbReference>
<evidence type="ECO:0000256" key="6">
    <source>
        <dbReference type="ARBA" id="ARBA00022833"/>
    </source>
</evidence>
<keyword evidence="3" id="KW-0479">Metal-binding</keyword>
<feature type="domain" description="Ubiquitin-like protease family profile" evidence="10">
    <location>
        <begin position="262"/>
        <end position="428"/>
    </location>
</feature>
<keyword evidence="2" id="KW-0645">Protease</keyword>
<dbReference type="Proteomes" id="UP000515161">
    <property type="component" value="Unplaced"/>
</dbReference>
<dbReference type="InterPro" id="IPR019786">
    <property type="entry name" value="Zinc_finger_PHD-type_CS"/>
</dbReference>
<feature type="region of interest" description="Disordered" evidence="8">
    <location>
        <begin position="169"/>
        <end position="228"/>
    </location>
</feature>
<evidence type="ECO:0000256" key="7">
    <source>
        <dbReference type="PROSITE-ProRule" id="PRU00146"/>
    </source>
</evidence>
<dbReference type="SUPFAM" id="SSF57903">
    <property type="entry name" value="FYVE/PHD zinc finger"/>
    <property type="match status" value="1"/>
</dbReference>
<evidence type="ECO:0000256" key="8">
    <source>
        <dbReference type="SAM" id="MobiDB-lite"/>
    </source>
</evidence>
<accession>A0A6P8UND8</accession>
<dbReference type="SUPFAM" id="SSF54001">
    <property type="entry name" value="Cysteine proteinases"/>
    <property type="match status" value="1"/>
</dbReference>
<dbReference type="PROSITE" id="PS50600">
    <property type="entry name" value="ULP_PROTEASE"/>
    <property type="match status" value="1"/>
</dbReference>
<dbReference type="GO" id="GO:0006508">
    <property type="term" value="P:proteolysis"/>
    <property type="evidence" value="ECO:0007669"/>
    <property type="project" value="UniProtKB-KW"/>
</dbReference>
<dbReference type="GO" id="GO:0008270">
    <property type="term" value="F:zinc ion binding"/>
    <property type="evidence" value="ECO:0007669"/>
    <property type="project" value="UniProtKB-KW"/>
</dbReference>
<dbReference type="InterPro" id="IPR003653">
    <property type="entry name" value="Peptidase_C48_C"/>
</dbReference>
<dbReference type="InParanoid" id="A0A6P8UND8"/>
<dbReference type="GeneID" id="117543330"/>
<dbReference type="RefSeq" id="XP_034067412.1">
    <property type="nucleotide sequence ID" value="XM_034211521.1"/>
</dbReference>
<evidence type="ECO:0000259" key="10">
    <source>
        <dbReference type="PROSITE" id="PS50600"/>
    </source>
</evidence>
<dbReference type="SMART" id="SM00249">
    <property type="entry name" value="PHD"/>
    <property type="match status" value="1"/>
</dbReference>
<dbReference type="Gene3D" id="3.40.395.10">
    <property type="entry name" value="Adenoviral Proteinase, Chain A"/>
    <property type="match status" value="1"/>
</dbReference>
<evidence type="ECO:0000259" key="9">
    <source>
        <dbReference type="PROSITE" id="PS50016"/>
    </source>
</evidence>
<dbReference type="PROSITE" id="PS50016">
    <property type="entry name" value="ZF_PHD_2"/>
    <property type="match status" value="1"/>
</dbReference>
<evidence type="ECO:0000313" key="11">
    <source>
        <dbReference type="Proteomes" id="UP000515161"/>
    </source>
</evidence>
<dbReference type="InterPro" id="IPR011011">
    <property type="entry name" value="Znf_FYVE_PHD"/>
</dbReference>
<evidence type="ECO:0000256" key="1">
    <source>
        <dbReference type="ARBA" id="ARBA00005234"/>
    </source>
</evidence>
<evidence type="ECO:0000256" key="5">
    <source>
        <dbReference type="ARBA" id="ARBA00022801"/>
    </source>
</evidence>